<organism evidence="1 2">
    <name type="scientific">Rangifer tarandus platyrhynchus</name>
    <name type="common">Svalbard reindeer</name>
    <dbReference type="NCBI Taxonomy" id="3082113"/>
    <lineage>
        <taxon>Eukaryota</taxon>
        <taxon>Metazoa</taxon>
        <taxon>Chordata</taxon>
        <taxon>Craniata</taxon>
        <taxon>Vertebrata</taxon>
        <taxon>Euteleostomi</taxon>
        <taxon>Mammalia</taxon>
        <taxon>Eutheria</taxon>
        <taxon>Laurasiatheria</taxon>
        <taxon>Artiodactyla</taxon>
        <taxon>Ruminantia</taxon>
        <taxon>Pecora</taxon>
        <taxon>Cervidae</taxon>
        <taxon>Odocoileinae</taxon>
        <taxon>Rangifer</taxon>
    </lineage>
</organism>
<dbReference type="Proteomes" id="UP001176941">
    <property type="component" value="Unassembled WGS sequence"/>
</dbReference>
<name>A0ABN8XMY8_RANTA</name>
<evidence type="ECO:0000313" key="2">
    <source>
        <dbReference type="Proteomes" id="UP001176941"/>
    </source>
</evidence>
<accession>A0ABN8XMY8</accession>
<reference evidence="1" key="1">
    <citation type="submission" date="2023-04" db="EMBL/GenBank/DDBJ databases">
        <authorList>
            <consortium name="ELIXIR-Norway"/>
        </authorList>
    </citation>
    <scope>NUCLEOTIDE SEQUENCE [LARGE SCALE GENOMIC DNA]</scope>
</reference>
<protein>
    <submittedName>
        <fullName evidence="1">Uncharacterized protein</fullName>
    </submittedName>
</protein>
<sequence>MYFPKRLRTSCAVSHCVHRLVRFEQYLARYSTHPLKTHLAIVLRHRVVNLIEIAGRKGGENTGNWCMTSFSGSRLVMRRLSKRSREAVTRAGGSMAHAQEGGFHPVRSGGLAYGLVERLLRARLPVHSAVIVDGAHTPILC</sequence>
<keyword evidence="2" id="KW-1185">Reference proteome</keyword>
<evidence type="ECO:0000313" key="1">
    <source>
        <dbReference type="EMBL" id="CAI9149553.1"/>
    </source>
</evidence>
<comment type="caution">
    <text evidence="1">The sequence shown here is derived from an EMBL/GenBank/DDBJ whole genome shotgun (WGS) entry which is preliminary data.</text>
</comment>
<gene>
    <name evidence="1" type="ORF">MRATA1EN1_LOCUS31171</name>
</gene>
<proteinExistence type="predicted"/>
<dbReference type="EMBL" id="CATKSN020000393">
    <property type="protein sequence ID" value="CAI9149553.1"/>
    <property type="molecule type" value="Genomic_DNA"/>
</dbReference>